<dbReference type="EMBL" id="JAWJWF010000004">
    <property type="protein sequence ID" value="KAK6633948.1"/>
    <property type="molecule type" value="Genomic_DNA"/>
</dbReference>
<dbReference type="Proteomes" id="UP001372834">
    <property type="component" value="Unassembled WGS sequence"/>
</dbReference>
<dbReference type="EMBL" id="JAWJWE010000001">
    <property type="protein sequence ID" value="KAK6645273.1"/>
    <property type="molecule type" value="Genomic_DNA"/>
</dbReference>
<evidence type="ECO:0000313" key="4">
    <source>
        <dbReference type="Proteomes" id="UP001372834"/>
    </source>
</evidence>
<dbReference type="AlphaFoldDB" id="A0AAN8SE26"/>
<evidence type="ECO:0000313" key="1">
    <source>
        <dbReference type="EMBL" id="KAK6633948.1"/>
    </source>
</evidence>
<organism evidence="2 4">
    <name type="scientific">Polyplax serrata</name>
    <name type="common">Common mouse louse</name>
    <dbReference type="NCBI Taxonomy" id="468196"/>
    <lineage>
        <taxon>Eukaryota</taxon>
        <taxon>Metazoa</taxon>
        <taxon>Ecdysozoa</taxon>
        <taxon>Arthropoda</taxon>
        <taxon>Hexapoda</taxon>
        <taxon>Insecta</taxon>
        <taxon>Pterygota</taxon>
        <taxon>Neoptera</taxon>
        <taxon>Paraneoptera</taxon>
        <taxon>Psocodea</taxon>
        <taxon>Troctomorpha</taxon>
        <taxon>Phthiraptera</taxon>
        <taxon>Anoplura</taxon>
        <taxon>Polyplacidae</taxon>
        <taxon>Polyplax</taxon>
    </lineage>
</organism>
<gene>
    <name evidence="2" type="ORF">RUM43_001549</name>
    <name evidence="1" type="ORF">RUM44_004555</name>
</gene>
<protein>
    <submittedName>
        <fullName evidence="2">Uncharacterized protein</fullName>
    </submittedName>
</protein>
<keyword evidence="3" id="KW-1185">Reference proteome</keyword>
<accession>A0AAN8SE26</accession>
<dbReference type="Proteomes" id="UP001359485">
    <property type="component" value="Unassembled WGS sequence"/>
</dbReference>
<name>A0AAN8SE26_POLSC</name>
<evidence type="ECO:0000313" key="2">
    <source>
        <dbReference type="EMBL" id="KAK6645273.1"/>
    </source>
</evidence>
<evidence type="ECO:0000313" key="3">
    <source>
        <dbReference type="Proteomes" id="UP001359485"/>
    </source>
</evidence>
<sequence>MEAPVPDPRLEFLGNYVQKSMKLKPEKWGRLLGTEDNKKQIIGFLDNPDPPVLIVVQNTAAQLLLATSFPVSLKSKAAFFIKKRNQPVPKENIAEHLVLGDMATKHIEQLATLVDEIFVPLLSNPGNHKKWPPVIAQDIKKHVHSLKSTVYQVKGQVSGQTVLPMPVGVERVHEAEKQIRTR</sequence>
<reference evidence="2 4" key="1">
    <citation type="submission" date="2023-10" db="EMBL/GenBank/DDBJ databases">
        <title>Genomes of two closely related lineages of the louse Polyplax serrata with different host specificities.</title>
        <authorList>
            <person name="Martinu J."/>
            <person name="Tarabai H."/>
            <person name="Stefka J."/>
            <person name="Hypsa V."/>
        </authorList>
    </citation>
    <scope>NUCLEOTIDE SEQUENCE [LARGE SCALE GENOMIC DNA]</scope>
    <source>
        <strain evidence="1">98ZLc_SE</strain>
        <strain evidence="2">HR10_N</strain>
    </source>
</reference>
<proteinExistence type="predicted"/>
<comment type="caution">
    <text evidence="2">The sequence shown here is derived from an EMBL/GenBank/DDBJ whole genome shotgun (WGS) entry which is preliminary data.</text>
</comment>